<sequence length="300" mass="33945">MHEHWSLVVAKDPDRQKFEAGDFTSVSFEMTCERLQKVVQSPVPDEARKNFDTVRKHRNKMVHFFHEADFSSGPKIEAVAREQLRAWHDLQQLLTVQWANVFQTYRQDFNEIERKLKGHREYLRAKFDGLAPRIAHEKANKAVFRTCGSCGFDAATQIEILGALLESECLVCGYHDKWLDFTCTDCGEVSPLRDGGEFRCEHCGCTADGEMIADTLNEFSVTVDNYLESIVPANCSKCDGYHTVIEFKSRYLCVSCLFVSNELSSCEYCGESSNGNMEDSYLSGCSLCEGSAGGRRDKDD</sequence>
<reference evidence="1" key="2">
    <citation type="submission" date="2020-09" db="EMBL/GenBank/DDBJ databases">
        <authorList>
            <person name="Sun Q."/>
            <person name="Zhou Y."/>
        </authorList>
    </citation>
    <scope>NUCLEOTIDE SEQUENCE</scope>
    <source>
        <strain evidence="1">CGMCC 1.15725</strain>
    </source>
</reference>
<dbReference type="Proteomes" id="UP000646365">
    <property type="component" value="Unassembled WGS sequence"/>
</dbReference>
<dbReference type="EMBL" id="BMJQ01000003">
    <property type="protein sequence ID" value="GGF10339.1"/>
    <property type="molecule type" value="Genomic_DNA"/>
</dbReference>
<evidence type="ECO:0008006" key="3">
    <source>
        <dbReference type="Google" id="ProtNLM"/>
    </source>
</evidence>
<protein>
    <recommendedName>
        <fullName evidence="3">HsdR</fullName>
    </recommendedName>
</protein>
<dbReference type="AlphaFoldDB" id="A0A8J2YRM6"/>
<keyword evidence="2" id="KW-1185">Reference proteome</keyword>
<gene>
    <name evidence="1" type="ORF">GCM10011611_14900</name>
</gene>
<proteinExistence type="predicted"/>
<evidence type="ECO:0000313" key="1">
    <source>
        <dbReference type="EMBL" id="GGF10339.1"/>
    </source>
</evidence>
<comment type="caution">
    <text evidence="1">The sequence shown here is derived from an EMBL/GenBank/DDBJ whole genome shotgun (WGS) entry which is preliminary data.</text>
</comment>
<organism evidence="1 2">
    <name type="scientific">Aliidongia dinghuensis</name>
    <dbReference type="NCBI Taxonomy" id="1867774"/>
    <lineage>
        <taxon>Bacteria</taxon>
        <taxon>Pseudomonadati</taxon>
        <taxon>Pseudomonadota</taxon>
        <taxon>Alphaproteobacteria</taxon>
        <taxon>Rhodospirillales</taxon>
        <taxon>Dongiaceae</taxon>
        <taxon>Aliidongia</taxon>
    </lineage>
</organism>
<name>A0A8J2YRM6_9PROT</name>
<reference evidence="1" key="1">
    <citation type="journal article" date="2014" name="Int. J. Syst. Evol. Microbiol.">
        <title>Complete genome sequence of Corynebacterium casei LMG S-19264T (=DSM 44701T), isolated from a smear-ripened cheese.</title>
        <authorList>
            <consortium name="US DOE Joint Genome Institute (JGI-PGF)"/>
            <person name="Walter F."/>
            <person name="Albersmeier A."/>
            <person name="Kalinowski J."/>
            <person name="Ruckert C."/>
        </authorList>
    </citation>
    <scope>NUCLEOTIDE SEQUENCE</scope>
    <source>
        <strain evidence="1">CGMCC 1.15725</strain>
    </source>
</reference>
<evidence type="ECO:0000313" key="2">
    <source>
        <dbReference type="Proteomes" id="UP000646365"/>
    </source>
</evidence>
<accession>A0A8J2YRM6</accession>